<proteinExistence type="predicted"/>
<sequence length="225" mass="24745">MVSEAPVHPSTKGTDAARGSRISKHQGADAARGSRTFEAPRCRWCPRLSHDQGPRLPMVPEALVANGIRGSRTSKHQVTDGSRGSRTTKGLVCQWCPRLSYIQAPRYRSARASHTSEAPRALVANGVRCSDTTKGPRCRRILFQKGRDQDDSKSGGMGDDSLHHFLYSRMPHRSTAGNLISGGGTNVQTYDGRGQCPRQPLLAQYHLPPKELKKLGQCATRRLFF</sequence>
<reference evidence="2 3" key="1">
    <citation type="submission" date="2015-01" db="EMBL/GenBank/DDBJ databases">
        <title>Genome of allotetraploid Gossypium barbadense reveals genomic plasticity and fiber elongation in cotton evolution.</title>
        <authorList>
            <person name="Chen X."/>
            <person name="Liu X."/>
            <person name="Zhao B."/>
            <person name="Zheng H."/>
            <person name="Hu Y."/>
            <person name="Lu G."/>
            <person name="Yang C."/>
            <person name="Chen J."/>
            <person name="Shan C."/>
            <person name="Zhang L."/>
            <person name="Zhou Y."/>
            <person name="Wang L."/>
            <person name="Guo W."/>
            <person name="Bai Y."/>
            <person name="Ruan J."/>
            <person name="Shangguan X."/>
            <person name="Mao Y."/>
            <person name="Jiang J."/>
            <person name="Zhu Y."/>
            <person name="Lei J."/>
            <person name="Kang H."/>
            <person name="Chen S."/>
            <person name="He X."/>
            <person name="Wang R."/>
            <person name="Wang Y."/>
            <person name="Chen J."/>
            <person name="Wang L."/>
            <person name="Yu S."/>
            <person name="Wang B."/>
            <person name="Wei J."/>
            <person name="Song S."/>
            <person name="Lu X."/>
            <person name="Gao Z."/>
            <person name="Gu W."/>
            <person name="Deng X."/>
            <person name="Ma D."/>
            <person name="Wang S."/>
            <person name="Liang W."/>
            <person name="Fang L."/>
            <person name="Cai C."/>
            <person name="Zhu X."/>
            <person name="Zhou B."/>
            <person name="Zhang Y."/>
            <person name="Chen Z."/>
            <person name="Xu S."/>
            <person name="Zhu R."/>
            <person name="Wang S."/>
            <person name="Zhang T."/>
            <person name="Zhao G."/>
        </authorList>
    </citation>
    <scope>NUCLEOTIDE SEQUENCE [LARGE SCALE GENOMIC DNA]</scope>
    <source>
        <strain evidence="3">cv. Xinhai21</strain>
        <tissue evidence="2">Leaf</tissue>
    </source>
</reference>
<evidence type="ECO:0000313" key="2">
    <source>
        <dbReference type="EMBL" id="PPS07265.1"/>
    </source>
</evidence>
<dbReference type="EMBL" id="KZ664162">
    <property type="protein sequence ID" value="PPS07265.1"/>
    <property type="molecule type" value="Genomic_DNA"/>
</dbReference>
<feature type="region of interest" description="Disordered" evidence="1">
    <location>
        <begin position="1"/>
        <end position="34"/>
    </location>
</feature>
<organism evidence="2 3">
    <name type="scientific">Gossypium barbadense</name>
    <name type="common">Sea Island cotton</name>
    <name type="synonym">Hibiscus barbadensis</name>
    <dbReference type="NCBI Taxonomy" id="3634"/>
    <lineage>
        <taxon>Eukaryota</taxon>
        <taxon>Viridiplantae</taxon>
        <taxon>Streptophyta</taxon>
        <taxon>Embryophyta</taxon>
        <taxon>Tracheophyta</taxon>
        <taxon>Spermatophyta</taxon>
        <taxon>Magnoliopsida</taxon>
        <taxon>eudicotyledons</taxon>
        <taxon>Gunneridae</taxon>
        <taxon>Pentapetalae</taxon>
        <taxon>rosids</taxon>
        <taxon>malvids</taxon>
        <taxon>Malvales</taxon>
        <taxon>Malvaceae</taxon>
        <taxon>Malvoideae</taxon>
        <taxon>Gossypium</taxon>
    </lineage>
</organism>
<name>A0A2P5XV88_GOSBA</name>
<gene>
    <name evidence="2" type="ORF">GOBAR_AA13372</name>
</gene>
<evidence type="ECO:0000313" key="3">
    <source>
        <dbReference type="Proteomes" id="UP000239757"/>
    </source>
</evidence>
<dbReference type="Proteomes" id="UP000239757">
    <property type="component" value="Unassembled WGS sequence"/>
</dbReference>
<dbReference type="AlphaFoldDB" id="A0A2P5XV88"/>
<protein>
    <submittedName>
        <fullName evidence="2">Uncharacterized protein</fullName>
    </submittedName>
</protein>
<accession>A0A2P5XV88</accession>
<evidence type="ECO:0000256" key="1">
    <source>
        <dbReference type="SAM" id="MobiDB-lite"/>
    </source>
</evidence>